<keyword evidence="3" id="KW-1185">Reference proteome</keyword>
<organism evidence="2 3">
    <name type="scientific">Dunaliella salina</name>
    <name type="common">Green alga</name>
    <name type="synonym">Protococcus salinus</name>
    <dbReference type="NCBI Taxonomy" id="3046"/>
    <lineage>
        <taxon>Eukaryota</taxon>
        <taxon>Viridiplantae</taxon>
        <taxon>Chlorophyta</taxon>
        <taxon>core chlorophytes</taxon>
        <taxon>Chlorophyceae</taxon>
        <taxon>CS clade</taxon>
        <taxon>Chlamydomonadales</taxon>
        <taxon>Dunaliellaceae</taxon>
        <taxon>Dunaliella</taxon>
    </lineage>
</organism>
<evidence type="ECO:0000256" key="1">
    <source>
        <dbReference type="SAM" id="MobiDB-lite"/>
    </source>
</evidence>
<evidence type="ECO:0000313" key="2">
    <source>
        <dbReference type="EMBL" id="KAF5842374.1"/>
    </source>
</evidence>
<sequence>MHQQLLQAHASQRVSSSLQCSTTANISRALGSVRVGERPVFRDSSSFCKQGLLYAKGGGVCTTPRPSALHSKALPPQEEERQKNESPASKRQQEEASTSRSSFTDPEKADVDKQLAPIWQVSSEPNKVQDCGLPETLQDVFLACAKGAYVFLGLPKM</sequence>
<dbReference type="Proteomes" id="UP000815325">
    <property type="component" value="Unassembled WGS sequence"/>
</dbReference>
<feature type="region of interest" description="Disordered" evidence="1">
    <location>
        <begin position="1"/>
        <end position="20"/>
    </location>
</feature>
<gene>
    <name evidence="2" type="ORF">DUNSADRAFT_7688</name>
</gene>
<evidence type="ECO:0000313" key="3">
    <source>
        <dbReference type="Proteomes" id="UP000815325"/>
    </source>
</evidence>
<feature type="compositionally biased region" description="Polar residues" evidence="1">
    <location>
        <begin position="85"/>
        <end position="104"/>
    </location>
</feature>
<protein>
    <submittedName>
        <fullName evidence="2">Uncharacterized protein</fullName>
    </submittedName>
</protein>
<proteinExistence type="predicted"/>
<dbReference type="EMBL" id="MU069463">
    <property type="protein sequence ID" value="KAF5842374.1"/>
    <property type="molecule type" value="Genomic_DNA"/>
</dbReference>
<name>A0ABQ7H683_DUNSA</name>
<reference evidence="2" key="1">
    <citation type="submission" date="2017-08" db="EMBL/GenBank/DDBJ databases">
        <authorList>
            <person name="Polle J.E."/>
            <person name="Barry K."/>
            <person name="Cushman J."/>
            <person name="Schmutz J."/>
            <person name="Tran D."/>
            <person name="Hathwaick L.T."/>
            <person name="Yim W.C."/>
            <person name="Jenkins J."/>
            <person name="Mckie-Krisberg Z.M."/>
            <person name="Prochnik S."/>
            <person name="Lindquist E."/>
            <person name="Dockter R.B."/>
            <person name="Adam C."/>
            <person name="Molina H."/>
            <person name="Bunkerborg J."/>
            <person name="Jin E."/>
            <person name="Buchheim M."/>
            <person name="Magnuson J."/>
        </authorList>
    </citation>
    <scope>NUCLEOTIDE SEQUENCE</scope>
    <source>
        <strain evidence="2">CCAP 19/18</strain>
    </source>
</reference>
<comment type="caution">
    <text evidence="2">The sequence shown here is derived from an EMBL/GenBank/DDBJ whole genome shotgun (WGS) entry which is preliminary data.</text>
</comment>
<accession>A0ABQ7H683</accession>
<feature type="region of interest" description="Disordered" evidence="1">
    <location>
        <begin position="64"/>
        <end position="112"/>
    </location>
</feature>